<dbReference type="InterPro" id="IPR000223">
    <property type="entry name" value="Pept_S26A_signal_pept_1"/>
</dbReference>
<dbReference type="InterPro" id="IPR019756">
    <property type="entry name" value="Pept_S26A_signal_pept_1_Ser-AS"/>
</dbReference>
<evidence type="ECO:0000256" key="5">
    <source>
        <dbReference type="ARBA" id="ARBA00022670"/>
    </source>
</evidence>
<dbReference type="EMBL" id="FNKH01000002">
    <property type="protein sequence ID" value="SDQ95862.1"/>
    <property type="molecule type" value="Genomic_DNA"/>
</dbReference>
<sequence length="179" mass="18400">MSVERATSAGAPGGARRGAVRPGVVYSGVLVLLILATRMFVLEPHLISSASMAPTLVPGDVVIANKLGPSVSGVHSGDIVTLPSPDGNGRLIKRVVATGGQSVGLYSGELIVDGNAVDEPHVNRDQLGGIFFGPVTVPDGQVFLMGDNRLESVDSRQFGAVDAARVDATVLLVLPFGHP</sequence>
<keyword evidence="8" id="KW-0472">Membrane</keyword>
<proteinExistence type="inferred from homology"/>
<dbReference type="SUPFAM" id="SSF51306">
    <property type="entry name" value="LexA/Signal peptidase"/>
    <property type="match status" value="1"/>
</dbReference>
<dbReference type="InterPro" id="IPR019757">
    <property type="entry name" value="Pept_S26A_signal_pept_1_Lys-AS"/>
</dbReference>
<evidence type="ECO:0000256" key="9">
    <source>
        <dbReference type="RuleBase" id="RU362042"/>
    </source>
</evidence>
<dbReference type="Proteomes" id="UP000181917">
    <property type="component" value="Unassembled WGS sequence"/>
</dbReference>
<feature type="transmembrane region" description="Helical" evidence="8">
    <location>
        <begin position="24"/>
        <end position="42"/>
    </location>
</feature>
<keyword evidence="6 8" id="KW-0378">Hydrolase</keyword>
<dbReference type="PANTHER" id="PTHR43390:SF1">
    <property type="entry name" value="CHLOROPLAST PROCESSING PEPTIDASE"/>
    <property type="match status" value="1"/>
</dbReference>
<dbReference type="Pfam" id="PF10502">
    <property type="entry name" value="Peptidase_S26"/>
    <property type="match status" value="1"/>
</dbReference>
<dbReference type="STRING" id="37928.SAMN04489742_3248"/>
<keyword evidence="8" id="KW-1133">Transmembrane helix</keyword>
<organism evidence="11 12">
    <name type="scientific">Crystallibacter crystallopoietes</name>
    <dbReference type="NCBI Taxonomy" id="37928"/>
    <lineage>
        <taxon>Bacteria</taxon>
        <taxon>Bacillati</taxon>
        <taxon>Actinomycetota</taxon>
        <taxon>Actinomycetes</taxon>
        <taxon>Micrococcales</taxon>
        <taxon>Micrococcaceae</taxon>
        <taxon>Crystallibacter</taxon>
    </lineage>
</organism>
<dbReference type="Gene3D" id="2.10.109.10">
    <property type="entry name" value="Umud Fragment, subunit A"/>
    <property type="match status" value="1"/>
</dbReference>
<dbReference type="GO" id="GO:0004252">
    <property type="term" value="F:serine-type endopeptidase activity"/>
    <property type="evidence" value="ECO:0007669"/>
    <property type="project" value="InterPro"/>
</dbReference>
<name>A0A1H1F4D4_9MICC</name>
<gene>
    <name evidence="11" type="ORF">SAMN04489742_3248</name>
</gene>
<keyword evidence="12" id="KW-1185">Reference proteome</keyword>
<evidence type="ECO:0000256" key="7">
    <source>
        <dbReference type="PIRSR" id="PIRSR600223-1"/>
    </source>
</evidence>
<dbReference type="PROSITE" id="PS00760">
    <property type="entry name" value="SPASE_I_2"/>
    <property type="match status" value="1"/>
</dbReference>
<evidence type="ECO:0000256" key="8">
    <source>
        <dbReference type="RuleBase" id="RU003993"/>
    </source>
</evidence>
<evidence type="ECO:0000313" key="11">
    <source>
        <dbReference type="EMBL" id="SDQ95862.1"/>
    </source>
</evidence>
<dbReference type="PRINTS" id="PR00727">
    <property type="entry name" value="LEADERPTASE"/>
</dbReference>
<comment type="catalytic activity">
    <reaction evidence="1 8">
        <text>Cleavage of hydrophobic, N-terminal signal or leader sequences from secreted and periplasmic proteins.</text>
        <dbReference type="EC" id="3.4.21.89"/>
    </reaction>
</comment>
<evidence type="ECO:0000256" key="3">
    <source>
        <dbReference type="ARBA" id="ARBA00009370"/>
    </source>
</evidence>
<evidence type="ECO:0000256" key="2">
    <source>
        <dbReference type="ARBA" id="ARBA00004401"/>
    </source>
</evidence>
<protein>
    <recommendedName>
        <fullName evidence="4 8">Signal peptidase I</fullName>
        <ecNumber evidence="4 8">3.4.21.89</ecNumber>
    </recommendedName>
</protein>
<evidence type="ECO:0000259" key="10">
    <source>
        <dbReference type="Pfam" id="PF10502"/>
    </source>
</evidence>
<keyword evidence="8" id="KW-0812">Transmembrane</keyword>
<feature type="domain" description="Peptidase S26" evidence="10">
    <location>
        <begin position="28"/>
        <end position="172"/>
    </location>
</feature>
<dbReference type="GO" id="GO:0005886">
    <property type="term" value="C:plasma membrane"/>
    <property type="evidence" value="ECO:0007669"/>
    <property type="project" value="UniProtKB-SubCell"/>
</dbReference>
<keyword evidence="5 8" id="KW-0645">Protease</keyword>
<dbReference type="EC" id="3.4.21.89" evidence="4 8"/>
<dbReference type="InterPro" id="IPR019533">
    <property type="entry name" value="Peptidase_S26"/>
</dbReference>
<dbReference type="PANTHER" id="PTHR43390">
    <property type="entry name" value="SIGNAL PEPTIDASE I"/>
    <property type="match status" value="1"/>
</dbReference>
<evidence type="ECO:0000313" key="12">
    <source>
        <dbReference type="Proteomes" id="UP000181917"/>
    </source>
</evidence>
<dbReference type="AlphaFoldDB" id="A0A1H1F4D4"/>
<evidence type="ECO:0000256" key="4">
    <source>
        <dbReference type="ARBA" id="ARBA00013208"/>
    </source>
</evidence>
<dbReference type="GO" id="GO:0009003">
    <property type="term" value="F:signal peptidase activity"/>
    <property type="evidence" value="ECO:0007669"/>
    <property type="project" value="UniProtKB-EC"/>
</dbReference>
<evidence type="ECO:0000256" key="6">
    <source>
        <dbReference type="ARBA" id="ARBA00022801"/>
    </source>
</evidence>
<dbReference type="NCBIfam" id="TIGR02227">
    <property type="entry name" value="sigpep_I_bact"/>
    <property type="match status" value="1"/>
</dbReference>
<dbReference type="CDD" id="cd06530">
    <property type="entry name" value="S26_SPase_I"/>
    <property type="match status" value="1"/>
</dbReference>
<reference evidence="11 12" key="1">
    <citation type="submission" date="2016-10" db="EMBL/GenBank/DDBJ databases">
        <authorList>
            <person name="de Groot N.N."/>
        </authorList>
    </citation>
    <scope>NUCLEOTIDE SEQUENCE [LARGE SCALE GENOMIC DNA]</scope>
    <source>
        <strain evidence="11 12">DSM 20117</strain>
    </source>
</reference>
<dbReference type="InterPro" id="IPR036286">
    <property type="entry name" value="LexA/Signal_pep-like_sf"/>
</dbReference>
<comment type="similarity">
    <text evidence="3 9">Belongs to the peptidase S26 family.</text>
</comment>
<accession>A0A1H1F4D4</accession>
<feature type="active site" evidence="7">
    <location>
        <position position="51"/>
    </location>
</feature>
<dbReference type="GO" id="GO:0006465">
    <property type="term" value="P:signal peptide processing"/>
    <property type="evidence" value="ECO:0007669"/>
    <property type="project" value="InterPro"/>
</dbReference>
<dbReference type="RefSeq" id="WP_158300424.1">
    <property type="nucleotide sequence ID" value="NZ_CP018863.1"/>
</dbReference>
<dbReference type="PROSITE" id="PS00501">
    <property type="entry name" value="SPASE_I_1"/>
    <property type="match status" value="1"/>
</dbReference>
<comment type="subcellular location">
    <subcellularLocation>
        <location evidence="2">Cell membrane</location>
        <topology evidence="2">Single-pass type II membrane protein</topology>
    </subcellularLocation>
    <subcellularLocation>
        <location evidence="9">Membrane</location>
        <topology evidence="9">Single-pass type II membrane protein</topology>
    </subcellularLocation>
</comment>
<feature type="active site" evidence="7">
    <location>
        <position position="93"/>
    </location>
</feature>
<evidence type="ECO:0000256" key="1">
    <source>
        <dbReference type="ARBA" id="ARBA00000677"/>
    </source>
</evidence>